<dbReference type="PANTHER" id="PTHR30269:SF0">
    <property type="entry name" value="MEMBRANE TRANSPORTER PROTEIN YFCA-RELATED"/>
    <property type="match status" value="1"/>
</dbReference>
<keyword evidence="7 8" id="KW-0472">Membrane</keyword>
<evidence type="ECO:0000256" key="3">
    <source>
        <dbReference type="ARBA" id="ARBA00022448"/>
    </source>
</evidence>
<protein>
    <recommendedName>
        <fullName evidence="8">Probable membrane transporter protein</fullName>
    </recommendedName>
</protein>
<sequence>MSAWEFGAIALAGLWAGMINTIVGSGTLVTFPTLLFFGYPAVTANVSNSLGLVAGGVTGAWGYRREIRGLGGMLARLAPVSLLGSVIGALLLLVLPPEAFEAIVPALILVGILLVIFGPRINVWARRHSTSHVLTPGRWIALVAGILAAGVYGGYFGAAQGVILVGAMSVLLPLHVQSINGIKNVLGLVVNLVAAVVFLIVEPSVIDWWVVLAVGLGALVGGSLGARIGRALPPWLLRTVIVVIGLVAMAFLLLT</sequence>
<dbReference type="PANTHER" id="PTHR30269">
    <property type="entry name" value="TRANSMEMBRANE PROTEIN YFCA"/>
    <property type="match status" value="1"/>
</dbReference>
<dbReference type="RefSeq" id="WP_141818470.1">
    <property type="nucleotide sequence ID" value="NZ_BAAAIL010000004.1"/>
</dbReference>
<evidence type="ECO:0000256" key="7">
    <source>
        <dbReference type="ARBA" id="ARBA00023136"/>
    </source>
</evidence>
<feature type="transmembrane region" description="Helical" evidence="8">
    <location>
        <begin position="208"/>
        <end position="229"/>
    </location>
</feature>
<feature type="transmembrane region" description="Helical" evidence="8">
    <location>
        <begin position="235"/>
        <end position="254"/>
    </location>
</feature>
<keyword evidence="4 8" id="KW-1003">Cell membrane</keyword>
<dbReference type="Pfam" id="PF01925">
    <property type="entry name" value="TauE"/>
    <property type="match status" value="1"/>
</dbReference>
<feature type="transmembrane region" description="Helical" evidence="8">
    <location>
        <begin position="73"/>
        <end position="93"/>
    </location>
</feature>
<dbReference type="GO" id="GO:0005886">
    <property type="term" value="C:plasma membrane"/>
    <property type="evidence" value="ECO:0007669"/>
    <property type="project" value="UniProtKB-SubCell"/>
</dbReference>
<evidence type="ECO:0000256" key="5">
    <source>
        <dbReference type="ARBA" id="ARBA00022692"/>
    </source>
</evidence>
<comment type="similarity">
    <text evidence="2 8">Belongs to the 4-toluene sulfonate uptake permease (TSUP) (TC 2.A.102) family.</text>
</comment>
<feature type="transmembrane region" description="Helical" evidence="8">
    <location>
        <begin position="184"/>
        <end position="201"/>
    </location>
</feature>
<reference evidence="9 10" key="1">
    <citation type="submission" date="2019-06" db="EMBL/GenBank/DDBJ databases">
        <title>Sequencing the genomes of 1000 actinobacteria strains.</title>
        <authorList>
            <person name="Klenk H.-P."/>
        </authorList>
    </citation>
    <scope>NUCLEOTIDE SEQUENCE [LARGE SCALE GENOMIC DNA]</scope>
    <source>
        <strain evidence="9 10">DSM 12362</strain>
    </source>
</reference>
<dbReference type="EMBL" id="VFPU01000001">
    <property type="protein sequence ID" value="TQM96921.1"/>
    <property type="molecule type" value="Genomic_DNA"/>
</dbReference>
<evidence type="ECO:0000256" key="6">
    <source>
        <dbReference type="ARBA" id="ARBA00022989"/>
    </source>
</evidence>
<evidence type="ECO:0000256" key="2">
    <source>
        <dbReference type="ARBA" id="ARBA00009142"/>
    </source>
</evidence>
<evidence type="ECO:0000313" key="10">
    <source>
        <dbReference type="Proteomes" id="UP000315133"/>
    </source>
</evidence>
<dbReference type="Proteomes" id="UP000315133">
    <property type="component" value="Unassembled WGS sequence"/>
</dbReference>
<evidence type="ECO:0000256" key="8">
    <source>
        <dbReference type="RuleBase" id="RU363041"/>
    </source>
</evidence>
<keyword evidence="6 8" id="KW-1133">Transmembrane helix</keyword>
<accession>A0A543KPC0</accession>
<evidence type="ECO:0000313" key="9">
    <source>
        <dbReference type="EMBL" id="TQM96921.1"/>
    </source>
</evidence>
<comment type="subcellular location">
    <subcellularLocation>
        <location evidence="1 8">Cell membrane</location>
        <topology evidence="1 8">Multi-pass membrane protein</topology>
    </subcellularLocation>
</comment>
<keyword evidence="5 8" id="KW-0812">Transmembrane</keyword>
<name>A0A543KPC0_9MICO</name>
<evidence type="ECO:0000256" key="1">
    <source>
        <dbReference type="ARBA" id="ARBA00004651"/>
    </source>
</evidence>
<gene>
    <name evidence="9" type="ORF">FB476_1815</name>
</gene>
<dbReference type="InterPro" id="IPR052017">
    <property type="entry name" value="TSUP"/>
</dbReference>
<dbReference type="InterPro" id="IPR002781">
    <property type="entry name" value="TM_pro_TauE-like"/>
</dbReference>
<keyword evidence="10" id="KW-1185">Reference proteome</keyword>
<feature type="transmembrane region" description="Helical" evidence="8">
    <location>
        <begin position="34"/>
        <end position="61"/>
    </location>
</feature>
<keyword evidence="3" id="KW-0813">Transport</keyword>
<feature type="transmembrane region" description="Helical" evidence="8">
    <location>
        <begin position="139"/>
        <end position="172"/>
    </location>
</feature>
<organism evidence="9 10">
    <name type="scientific">Ornithinimicrobium humiphilum</name>
    <dbReference type="NCBI Taxonomy" id="125288"/>
    <lineage>
        <taxon>Bacteria</taxon>
        <taxon>Bacillati</taxon>
        <taxon>Actinomycetota</taxon>
        <taxon>Actinomycetes</taxon>
        <taxon>Micrococcales</taxon>
        <taxon>Ornithinimicrobiaceae</taxon>
        <taxon>Ornithinimicrobium</taxon>
    </lineage>
</organism>
<feature type="transmembrane region" description="Helical" evidence="8">
    <location>
        <begin position="99"/>
        <end position="118"/>
    </location>
</feature>
<dbReference type="OrthoDB" id="3782574at2"/>
<comment type="caution">
    <text evidence="9">The sequence shown here is derived from an EMBL/GenBank/DDBJ whole genome shotgun (WGS) entry which is preliminary data.</text>
</comment>
<evidence type="ECO:0000256" key="4">
    <source>
        <dbReference type="ARBA" id="ARBA00022475"/>
    </source>
</evidence>
<dbReference type="AlphaFoldDB" id="A0A543KPC0"/>
<proteinExistence type="inferred from homology"/>